<dbReference type="RefSeq" id="YP_654500.1">
    <property type="nucleotide sequence ID" value="NC_008168.1"/>
</dbReference>
<organism evidence="1 2">
    <name type="scientific">Choristoneura occidentalis granulovirus</name>
    <dbReference type="NCBI Taxonomy" id="364745"/>
    <lineage>
        <taxon>Viruses</taxon>
        <taxon>Viruses incertae sedis</taxon>
        <taxon>Naldaviricetes</taxon>
        <taxon>Lefavirales</taxon>
        <taxon>Baculoviridae</taxon>
        <taxon>Betabaculovirus</taxon>
        <taxon>Betabaculovirus chofumiferanae</taxon>
    </lineage>
</organism>
<sequence length="94" mass="11170">MNNHIIDNYHNNRYHHIEKVQKELLQQHKHIESQLNQLKDSIRTMCHSNGGVNCGDSFNSHHLLSNKHYAIGSGHPYQHRTHSVYEDQFKVRKF</sequence>
<dbReference type="GeneID" id="4155880"/>
<dbReference type="EMBL" id="DQ333351">
    <property type="protein sequence ID" value="ABC61213.1"/>
    <property type="molecule type" value="Genomic_DNA"/>
</dbReference>
<evidence type="ECO:0000313" key="2">
    <source>
        <dbReference type="Proteomes" id="UP000202317"/>
    </source>
</evidence>
<name>Q1A4L7_9BBAC</name>
<reference evidence="1 2" key="1">
    <citation type="journal article" date="2006" name="J. Gen. Virol.">
        <title>Sequence analysis of the Choristoneura occidentalis granulovirus genome.</title>
        <authorList>
            <person name="Escasa S.R."/>
            <person name="Lauzon H.A.M."/>
            <person name="Mathur A.C."/>
            <person name="Krell P.J."/>
            <person name="Arif B.M."/>
        </authorList>
    </citation>
    <scope>NUCLEOTIDE SEQUENCE [LARGE SCALE GENOMIC DNA]</scope>
</reference>
<dbReference type="OrthoDB" id="19972at10239"/>
<dbReference type="KEGG" id="vg:4155880"/>
<evidence type="ECO:0000313" key="1">
    <source>
        <dbReference type="EMBL" id="ABC61213.1"/>
    </source>
</evidence>
<accession>Q1A4L7</accession>
<proteinExistence type="predicted"/>
<dbReference type="Proteomes" id="UP000202317">
    <property type="component" value="Segment"/>
</dbReference>
<keyword evidence="2" id="KW-1185">Reference proteome</keyword>
<protein>
    <submittedName>
        <fullName evidence="1">Uncharacterized protein</fullName>
    </submittedName>
</protein>